<proteinExistence type="predicted"/>
<keyword evidence="2" id="KW-0472">Membrane</keyword>
<gene>
    <name evidence="3" type="ORF">D7044_02665</name>
</gene>
<feature type="region of interest" description="Disordered" evidence="1">
    <location>
        <begin position="220"/>
        <end position="239"/>
    </location>
</feature>
<dbReference type="EMBL" id="RAZT01000001">
    <property type="protein sequence ID" value="RKN36555.1"/>
    <property type="molecule type" value="Genomic_DNA"/>
</dbReference>
<dbReference type="AlphaFoldDB" id="A0A3A9YHD1"/>
<keyword evidence="2" id="KW-0812">Transmembrane</keyword>
<feature type="transmembrane region" description="Helical" evidence="2">
    <location>
        <begin position="34"/>
        <end position="57"/>
    </location>
</feature>
<evidence type="ECO:0000256" key="1">
    <source>
        <dbReference type="SAM" id="MobiDB-lite"/>
    </source>
</evidence>
<reference evidence="3 4" key="1">
    <citation type="submission" date="2018-09" db="EMBL/GenBank/DDBJ databases">
        <title>Micromonospora sp. nov. MS1-9, isolated from a root of Musa sp.</title>
        <authorList>
            <person name="Kuncharoen N."/>
            <person name="Kudo T."/>
            <person name="Ohkuma M."/>
            <person name="Yuki M."/>
            <person name="Tanasupawat S."/>
        </authorList>
    </citation>
    <scope>NUCLEOTIDE SEQUENCE [LARGE SCALE GENOMIC DNA]</scope>
    <source>
        <strain evidence="3 4">MS1-9</strain>
    </source>
</reference>
<evidence type="ECO:0000256" key="2">
    <source>
        <dbReference type="SAM" id="Phobius"/>
    </source>
</evidence>
<name>A0A3A9YHD1_9ACTN</name>
<dbReference type="InterPro" id="IPR045919">
    <property type="entry name" value="DUF6338"/>
</dbReference>
<evidence type="ECO:0000313" key="3">
    <source>
        <dbReference type="EMBL" id="RKN36555.1"/>
    </source>
</evidence>
<dbReference type="Proteomes" id="UP000275865">
    <property type="component" value="Unassembled WGS sequence"/>
</dbReference>
<evidence type="ECO:0000313" key="4">
    <source>
        <dbReference type="Proteomes" id="UP000275865"/>
    </source>
</evidence>
<dbReference type="Pfam" id="PF19865">
    <property type="entry name" value="DUF6338"/>
    <property type="match status" value="1"/>
</dbReference>
<organism evidence="3 4">
    <name type="scientific">Micromonospora musae</name>
    <dbReference type="NCBI Taxonomy" id="1894970"/>
    <lineage>
        <taxon>Bacteria</taxon>
        <taxon>Bacillati</taxon>
        <taxon>Actinomycetota</taxon>
        <taxon>Actinomycetes</taxon>
        <taxon>Micromonosporales</taxon>
        <taxon>Micromonosporaceae</taxon>
        <taxon>Micromonospora</taxon>
    </lineage>
</organism>
<comment type="caution">
    <text evidence="3">The sequence shown here is derived from an EMBL/GenBank/DDBJ whole genome shotgun (WGS) entry which is preliminary data.</text>
</comment>
<protein>
    <submittedName>
        <fullName evidence="3">Uncharacterized protein</fullName>
    </submittedName>
</protein>
<keyword evidence="2" id="KW-1133">Transmembrane helix</keyword>
<feature type="transmembrane region" description="Helical" evidence="2">
    <location>
        <begin position="77"/>
        <end position="101"/>
    </location>
</feature>
<feature type="compositionally biased region" description="Polar residues" evidence="1">
    <location>
        <begin position="225"/>
        <end position="239"/>
    </location>
</feature>
<accession>A0A3A9YHD1</accession>
<sequence length="239" mass="27008">MIFVALLLPGYLYERRRERDIPQRTRSPLRETMSVLFVGVAADGFAGLILASVWSTLPVRAPDLAALLRTPREYVIAKPWLVTGWAVGGMALACLWAYFVAARPWHRWLRPNTRLGNLRRNADPQQSSWWLLLREHSDLPKYVGCYLDDGSYVAGRLHSFSRVSDEIADRDLSLRHDPDHPLVYRPKGAQQTYPLTNIGAVAISARRIVLLTVTYRTAPEPATPESVNLPAQPTPTREE</sequence>